<dbReference type="SUPFAM" id="SSF56436">
    <property type="entry name" value="C-type lectin-like"/>
    <property type="match status" value="1"/>
</dbReference>
<organism evidence="2 3">
    <name type="scientific">Toxocara canis</name>
    <name type="common">Canine roundworm</name>
    <dbReference type="NCBI Taxonomy" id="6265"/>
    <lineage>
        <taxon>Eukaryota</taxon>
        <taxon>Metazoa</taxon>
        <taxon>Ecdysozoa</taxon>
        <taxon>Nematoda</taxon>
        <taxon>Chromadorea</taxon>
        <taxon>Rhabditida</taxon>
        <taxon>Spirurina</taxon>
        <taxon>Ascaridomorpha</taxon>
        <taxon>Ascaridoidea</taxon>
        <taxon>Toxocaridae</taxon>
        <taxon>Toxocara</taxon>
    </lineage>
</organism>
<evidence type="ECO:0000313" key="2">
    <source>
        <dbReference type="EMBL" id="KHN79311.1"/>
    </source>
</evidence>
<keyword evidence="1" id="KW-0732">Signal</keyword>
<accession>A0A0B2V7B3</accession>
<dbReference type="InterPro" id="IPR016187">
    <property type="entry name" value="CTDL_fold"/>
</dbReference>
<keyword evidence="3" id="KW-1185">Reference proteome</keyword>
<sequence>MTKATLFVALTLCGIAAAASKSSKKCNNCNFVVASVEEDLRDLSRRLRDDLIYIRHLYEGRVRQMMKKLTQMTKEVNNAMEYCSRKKCVDPAQKESKMKKPTMDEIKDKICNAYNSQVPPADPKLRQFNIGFWFQPDGMSKWDDGTAYNKVVWPEFPENMPTLTNYSCVNLDLETVVLEGCMLQLVFRNYIYHAYKTDHGAIVRFAIQMPLEEYKRQGYVPTQQSTYYMRRNMCNAICQGTYVANVLHPSEIEPLREICNAYNSQVPPADPKLRQFNIGFWFQPDGMSKWDDGTAYNKVVWPEFPENMPTLTNYSCVNLDLETGKPVMGDCSIPYDVVVCEKRCVGLSIFEETFTA</sequence>
<feature type="chain" id="PRO_5002078016" description="C-type lectin domain-containing protein" evidence="1">
    <location>
        <begin position="19"/>
        <end position="356"/>
    </location>
</feature>
<protein>
    <recommendedName>
        <fullName evidence="4">C-type lectin domain-containing protein</fullName>
    </recommendedName>
</protein>
<evidence type="ECO:0008006" key="4">
    <source>
        <dbReference type="Google" id="ProtNLM"/>
    </source>
</evidence>
<proteinExistence type="predicted"/>
<feature type="signal peptide" evidence="1">
    <location>
        <begin position="1"/>
        <end position="18"/>
    </location>
</feature>
<name>A0A0B2V7B3_TOXCA</name>
<evidence type="ECO:0000313" key="3">
    <source>
        <dbReference type="Proteomes" id="UP000031036"/>
    </source>
</evidence>
<reference evidence="2 3" key="1">
    <citation type="submission" date="2014-11" db="EMBL/GenBank/DDBJ databases">
        <title>Genetic blueprint of the zoonotic pathogen Toxocara canis.</title>
        <authorList>
            <person name="Zhu X.-Q."/>
            <person name="Korhonen P.K."/>
            <person name="Cai H."/>
            <person name="Young N.D."/>
            <person name="Nejsum P."/>
            <person name="von Samson-Himmelstjerna G."/>
            <person name="Boag P.R."/>
            <person name="Tan P."/>
            <person name="Li Q."/>
            <person name="Min J."/>
            <person name="Yang Y."/>
            <person name="Wang X."/>
            <person name="Fang X."/>
            <person name="Hall R.S."/>
            <person name="Hofmann A."/>
            <person name="Sternberg P.W."/>
            <person name="Jex A.R."/>
            <person name="Gasser R.B."/>
        </authorList>
    </citation>
    <scope>NUCLEOTIDE SEQUENCE [LARGE SCALE GENOMIC DNA]</scope>
    <source>
        <strain evidence="2">PN_DK_2014</strain>
    </source>
</reference>
<comment type="caution">
    <text evidence="2">The sequence shown here is derived from an EMBL/GenBank/DDBJ whole genome shotgun (WGS) entry which is preliminary data.</text>
</comment>
<gene>
    <name evidence="2" type="ORF">Tcan_04476</name>
</gene>
<evidence type="ECO:0000256" key="1">
    <source>
        <dbReference type="SAM" id="SignalP"/>
    </source>
</evidence>
<dbReference type="AlphaFoldDB" id="A0A0B2V7B3"/>
<dbReference type="EMBL" id="JPKZ01001927">
    <property type="protein sequence ID" value="KHN79311.1"/>
    <property type="molecule type" value="Genomic_DNA"/>
</dbReference>
<dbReference type="Proteomes" id="UP000031036">
    <property type="component" value="Unassembled WGS sequence"/>
</dbReference>